<dbReference type="Pfam" id="PF02195">
    <property type="entry name" value="ParB_N"/>
    <property type="match status" value="1"/>
</dbReference>
<feature type="region of interest" description="Disordered" evidence="4">
    <location>
        <begin position="1"/>
        <end position="32"/>
    </location>
</feature>
<dbReference type="Pfam" id="PF17762">
    <property type="entry name" value="HTH_ParB"/>
    <property type="match status" value="1"/>
</dbReference>
<dbReference type="EMBL" id="PFRH01000120">
    <property type="protein sequence ID" value="PJC52278.1"/>
    <property type="molecule type" value="Genomic_DNA"/>
</dbReference>
<name>A0A2M8F988_9BACT</name>
<dbReference type="FunFam" id="1.10.10.2830:FF:000001">
    <property type="entry name" value="Chromosome partitioning protein ParB"/>
    <property type="match status" value="1"/>
</dbReference>
<dbReference type="PANTHER" id="PTHR33375:SF1">
    <property type="entry name" value="CHROMOSOME-PARTITIONING PROTEIN PARB-RELATED"/>
    <property type="match status" value="1"/>
</dbReference>
<dbReference type="CDD" id="cd16393">
    <property type="entry name" value="SPO0J_N"/>
    <property type="match status" value="1"/>
</dbReference>
<dbReference type="SUPFAM" id="SSF109709">
    <property type="entry name" value="KorB DNA-binding domain-like"/>
    <property type="match status" value="1"/>
</dbReference>
<comment type="caution">
    <text evidence="6">The sequence shown here is derived from an EMBL/GenBank/DDBJ whole genome shotgun (WGS) entry which is preliminary data.</text>
</comment>
<dbReference type="InterPro" id="IPR057240">
    <property type="entry name" value="ParB_dimer_C"/>
</dbReference>
<dbReference type="GO" id="GO:0005694">
    <property type="term" value="C:chromosome"/>
    <property type="evidence" value="ECO:0007669"/>
    <property type="project" value="TreeGrafter"/>
</dbReference>
<dbReference type="SUPFAM" id="SSF110849">
    <property type="entry name" value="ParB/Sulfiredoxin"/>
    <property type="match status" value="1"/>
</dbReference>
<evidence type="ECO:0000313" key="6">
    <source>
        <dbReference type="EMBL" id="PJC52278.1"/>
    </source>
</evidence>
<dbReference type="Gene3D" id="3.90.1530.30">
    <property type="match status" value="1"/>
</dbReference>
<dbReference type="InterPro" id="IPR003115">
    <property type="entry name" value="ParB_N"/>
</dbReference>
<dbReference type="Proteomes" id="UP000231456">
    <property type="component" value="Unassembled WGS sequence"/>
</dbReference>
<evidence type="ECO:0000259" key="5">
    <source>
        <dbReference type="SMART" id="SM00470"/>
    </source>
</evidence>
<dbReference type="SMART" id="SM00470">
    <property type="entry name" value="ParB"/>
    <property type="match status" value="1"/>
</dbReference>
<keyword evidence="2" id="KW-0159">Chromosome partition</keyword>
<sequence length="286" mass="32035">MALGKGLDSLIPSQSKRKNVHKETSSVGNNSDRVWHIPLTDITANPDQPRKEFSHTEMEQLVASIKKHGVMQPITVTEKEDGGYEIIAGERRFRASTIAEMPTIPALVRSATEQEKLELGLIENIQRQDLNPIEEAFAYQRLTDEFGLTQQEIADQVGKSRPLIANTIRLLDLPELIQKALINGHLSVGKARALLSLKDEKEQLDMYQNMMGTTATVREVEQAVAGKGQQSRKGSVRRDQQLSSAEKIIEDRLRAKVHISGKGEKGTIQISYYSKDELKRLIEELS</sequence>
<dbReference type="InterPro" id="IPR004437">
    <property type="entry name" value="ParB/RepB/Spo0J"/>
</dbReference>
<dbReference type="GO" id="GO:0003677">
    <property type="term" value="F:DNA binding"/>
    <property type="evidence" value="ECO:0007669"/>
    <property type="project" value="UniProtKB-KW"/>
</dbReference>
<evidence type="ECO:0000256" key="1">
    <source>
        <dbReference type="ARBA" id="ARBA00006295"/>
    </source>
</evidence>
<dbReference type="FunFam" id="3.90.1530.30:FF:000001">
    <property type="entry name" value="Chromosome partitioning protein ParB"/>
    <property type="match status" value="1"/>
</dbReference>
<dbReference type="AlphaFoldDB" id="A0A2M8F988"/>
<accession>A0A2M8F988</accession>
<dbReference type="Gene3D" id="1.10.10.2830">
    <property type="match status" value="1"/>
</dbReference>
<organism evidence="6 7">
    <name type="scientific">Candidatus Magasanikbacteria bacterium CG_4_9_14_0_2_um_filter_42_11</name>
    <dbReference type="NCBI Taxonomy" id="1974643"/>
    <lineage>
        <taxon>Bacteria</taxon>
        <taxon>Candidatus Magasanikiibacteriota</taxon>
    </lineage>
</organism>
<protein>
    <recommendedName>
        <fullName evidence="5">ParB-like N-terminal domain-containing protein</fullName>
    </recommendedName>
</protein>
<dbReference type="PANTHER" id="PTHR33375">
    <property type="entry name" value="CHROMOSOME-PARTITIONING PROTEIN PARB-RELATED"/>
    <property type="match status" value="1"/>
</dbReference>
<dbReference type="GO" id="GO:0007059">
    <property type="term" value="P:chromosome segregation"/>
    <property type="evidence" value="ECO:0007669"/>
    <property type="project" value="UniProtKB-KW"/>
</dbReference>
<reference evidence="7" key="1">
    <citation type="submission" date="2017-09" db="EMBL/GenBank/DDBJ databases">
        <title>Depth-based differentiation of microbial function through sediment-hosted aquifers and enrichment of novel symbionts in the deep terrestrial subsurface.</title>
        <authorList>
            <person name="Probst A.J."/>
            <person name="Ladd B."/>
            <person name="Jarett J.K."/>
            <person name="Geller-Mcgrath D.E."/>
            <person name="Sieber C.M.K."/>
            <person name="Emerson J.B."/>
            <person name="Anantharaman K."/>
            <person name="Thomas B.C."/>
            <person name="Malmstrom R."/>
            <person name="Stieglmeier M."/>
            <person name="Klingl A."/>
            <person name="Woyke T."/>
            <person name="Ryan C.M."/>
            <person name="Banfield J.F."/>
        </authorList>
    </citation>
    <scope>NUCLEOTIDE SEQUENCE [LARGE SCALE GENOMIC DNA]</scope>
</reference>
<dbReference type="GO" id="GO:0045881">
    <property type="term" value="P:positive regulation of sporulation resulting in formation of a cellular spore"/>
    <property type="evidence" value="ECO:0007669"/>
    <property type="project" value="TreeGrafter"/>
</dbReference>
<comment type="similarity">
    <text evidence="1">Belongs to the ParB family.</text>
</comment>
<dbReference type="InterPro" id="IPR036086">
    <property type="entry name" value="ParB/Sulfiredoxin_sf"/>
</dbReference>
<evidence type="ECO:0000256" key="2">
    <source>
        <dbReference type="ARBA" id="ARBA00022829"/>
    </source>
</evidence>
<feature type="domain" description="ParB-like N-terminal" evidence="5">
    <location>
        <begin position="35"/>
        <end position="125"/>
    </location>
</feature>
<dbReference type="InterPro" id="IPR050336">
    <property type="entry name" value="Chromosome_partition/occlusion"/>
</dbReference>
<dbReference type="InterPro" id="IPR041468">
    <property type="entry name" value="HTH_ParB/Spo0J"/>
</dbReference>
<keyword evidence="3" id="KW-0238">DNA-binding</keyword>
<dbReference type="Pfam" id="PF23552">
    <property type="entry name" value="ParB_C"/>
    <property type="match status" value="1"/>
</dbReference>
<evidence type="ECO:0000313" key="7">
    <source>
        <dbReference type="Proteomes" id="UP000231456"/>
    </source>
</evidence>
<proteinExistence type="inferred from homology"/>
<evidence type="ECO:0000256" key="3">
    <source>
        <dbReference type="ARBA" id="ARBA00023125"/>
    </source>
</evidence>
<evidence type="ECO:0000256" key="4">
    <source>
        <dbReference type="SAM" id="MobiDB-lite"/>
    </source>
</evidence>
<dbReference type="NCBIfam" id="TIGR00180">
    <property type="entry name" value="parB_part"/>
    <property type="match status" value="1"/>
</dbReference>
<gene>
    <name evidence="6" type="ORF">CO030_03690</name>
</gene>